<proteinExistence type="predicted"/>
<organism evidence="2 3">
    <name type="scientific">Segetibacter aerophilus</name>
    <dbReference type="NCBI Taxonomy" id="670293"/>
    <lineage>
        <taxon>Bacteria</taxon>
        <taxon>Pseudomonadati</taxon>
        <taxon>Bacteroidota</taxon>
        <taxon>Chitinophagia</taxon>
        <taxon>Chitinophagales</taxon>
        <taxon>Chitinophagaceae</taxon>
        <taxon>Segetibacter</taxon>
    </lineage>
</organism>
<evidence type="ECO:0000313" key="2">
    <source>
        <dbReference type="EMBL" id="GEO11072.1"/>
    </source>
</evidence>
<sequence>MNKLIKTGRLFFSVGIVAYGVQQIIIKDFRPQIVPGFPTWAHTIAALPIVTGVIMVVVGLIIAGVFKVSDDIRKKTALYLGFYFLALIIVSHIPYLLFVYPHKLSHLGSWGDVLKELAFTGGAFVIAGSFLHNSSVPGKNNFSTSADRKLTLIGRIFFCTTIILFGCNHFAYDISFMVPRWYGMPTFWSYFGGAALILSGIAILFKIYLKPVALLLALMLFLWFISLHVPNAIADPYAGRGNRVVSAFDALLFCGVALVLSQFRNQTSSKISKSSSTLNMEYESSLRNERV</sequence>
<evidence type="ECO:0008006" key="4">
    <source>
        <dbReference type="Google" id="ProtNLM"/>
    </source>
</evidence>
<keyword evidence="1" id="KW-0472">Membrane</keyword>
<gene>
    <name evidence="2" type="ORF">SAE01_35680</name>
</gene>
<feature type="transmembrane region" description="Helical" evidence="1">
    <location>
        <begin position="187"/>
        <end position="205"/>
    </location>
</feature>
<feature type="transmembrane region" description="Helical" evidence="1">
    <location>
        <begin position="245"/>
        <end position="263"/>
    </location>
</feature>
<feature type="transmembrane region" description="Helical" evidence="1">
    <location>
        <begin position="39"/>
        <end position="66"/>
    </location>
</feature>
<keyword evidence="1" id="KW-1133">Transmembrane helix</keyword>
<feature type="transmembrane region" description="Helical" evidence="1">
    <location>
        <begin position="152"/>
        <end position="172"/>
    </location>
</feature>
<dbReference type="RefSeq" id="WP_147205187.1">
    <property type="nucleotide sequence ID" value="NZ_BJYT01000016.1"/>
</dbReference>
<comment type="caution">
    <text evidence="2">The sequence shown here is derived from an EMBL/GenBank/DDBJ whole genome shotgun (WGS) entry which is preliminary data.</text>
</comment>
<evidence type="ECO:0000313" key="3">
    <source>
        <dbReference type="Proteomes" id="UP000321513"/>
    </source>
</evidence>
<dbReference type="EMBL" id="BJYT01000016">
    <property type="protein sequence ID" value="GEO11072.1"/>
    <property type="molecule type" value="Genomic_DNA"/>
</dbReference>
<feature type="transmembrane region" description="Helical" evidence="1">
    <location>
        <begin position="78"/>
        <end position="101"/>
    </location>
</feature>
<dbReference type="AlphaFoldDB" id="A0A512BGH7"/>
<feature type="transmembrane region" description="Helical" evidence="1">
    <location>
        <begin position="113"/>
        <end position="131"/>
    </location>
</feature>
<keyword evidence="1" id="KW-0812">Transmembrane</keyword>
<keyword evidence="3" id="KW-1185">Reference proteome</keyword>
<protein>
    <recommendedName>
        <fullName evidence="4">DoxX family membrane protein</fullName>
    </recommendedName>
</protein>
<evidence type="ECO:0000256" key="1">
    <source>
        <dbReference type="SAM" id="Phobius"/>
    </source>
</evidence>
<accession>A0A512BGH7</accession>
<dbReference type="Proteomes" id="UP000321513">
    <property type="component" value="Unassembled WGS sequence"/>
</dbReference>
<reference evidence="2 3" key="1">
    <citation type="submission" date="2019-07" db="EMBL/GenBank/DDBJ databases">
        <title>Whole genome shotgun sequence of Segetibacter aerophilus NBRC 106135.</title>
        <authorList>
            <person name="Hosoyama A."/>
            <person name="Uohara A."/>
            <person name="Ohji S."/>
            <person name="Ichikawa N."/>
        </authorList>
    </citation>
    <scope>NUCLEOTIDE SEQUENCE [LARGE SCALE GENOMIC DNA]</scope>
    <source>
        <strain evidence="2 3">NBRC 106135</strain>
    </source>
</reference>
<dbReference type="OrthoDB" id="1122300at2"/>
<feature type="transmembrane region" description="Helical" evidence="1">
    <location>
        <begin position="212"/>
        <end position="233"/>
    </location>
</feature>
<name>A0A512BGH7_9BACT</name>